<sequence length="62" mass="7120">MCHMSSEVNSTTKNKLISLAKERKLDYDLIELLTLEAPNGSHFDTLVLLIKNEITKLEKQFN</sequence>
<keyword evidence="2" id="KW-1185">Reference proteome</keyword>
<comment type="caution">
    <text evidence="1">The sequence shown here is derived from an EMBL/GenBank/DDBJ whole genome shotgun (WGS) entry which is preliminary data.</text>
</comment>
<gene>
    <name evidence="1" type="ORF">BpHYR1_041466</name>
</gene>
<organism evidence="1 2">
    <name type="scientific">Brachionus plicatilis</name>
    <name type="common">Marine rotifer</name>
    <name type="synonym">Brachionus muelleri</name>
    <dbReference type="NCBI Taxonomy" id="10195"/>
    <lineage>
        <taxon>Eukaryota</taxon>
        <taxon>Metazoa</taxon>
        <taxon>Spiralia</taxon>
        <taxon>Gnathifera</taxon>
        <taxon>Rotifera</taxon>
        <taxon>Eurotatoria</taxon>
        <taxon>Monogononta</taxon>
        <taxon>Pseudotrocha</taxon>
        <taxon>Ploima</taxon>
        <taxon>Brachionidae</taxon>
        <taxon>Brachionus</taxon>
    </lineage>
</organism>
<accession>A0A3M7S2L7</accession>
<reference evidence="1 2" key="1">
    <citation type="journal article" date="2018" name="Sci. Rep.">
        <title>Genomic signatures of local adaptation to the degree of environmental predictability in rotifers.</title>
        <authorList>
            <person name="Franch-Gras L."/>
            <person name="Hahn C."/>
            <person name="Garcia-Roger E.M."/>
            <person name="Carmona M.J."/>
            <person name="Serra M."/>
            <person name="Gomez A."/>
        </authorList>
    </citation>
    <scope>NUCLEOTIDE SEQUENCE [LARGE SCALE GENOMIC DNA]</scope>
    <source>
        <strain evidence="1">HYR1</strain>
    </source>
</reference>
<name>A0A3M7S2L7_BRAPC</name>
<evidence type="ECO:0000313" key="2">
    <source>
        <dbReference type="Proteomes" id="UP000276133"/>
    </source>
</evidence>
<proteinExistence type="predicted"/>
<protein>
    <submittedName>
        <fullName evidence="1">Uncharacterized protein</fullName>
    </submittedName>
</protein>
<dbReference type="EMBL" id="REGN01002136">
    <property type="protein sequence ID" value="RNA30031.1"/>
    <property type="molecule type" value="Genomic_DNA"/>
</dbReference>
<dbReference type="Proteomes" id="UP000276133">
    <property type="component" value="Unassembled WGS sequence"/>
</dbReference>
<dbReference type="AlphaFoldDB" id="A0A3M7S2L7"/>
<evidence type="ECO:0000313" key="1">
    <source>
        <dbReference type="EMBL" id="RNA30031.1"/>
    </source>
</evidence>